<keyword evidence="3" id="KW-1185">Reference proteome</keyword>
<dbReference type="KEGG" id="snep:Enr13x_72740"/>
<evidence type="ECO:0000313" key="2">
    <source>
        <dbReference type="EMBL" id="QDV47365.1"/>
    </source>
</evidence>
<gene>
    <name evidence="2" type="ORF">Enr13x_72740</name>
</gene>
<feature type="transmembrane region" description="Helical" evidence="1">
    <location>
        <begin position="43"/>
        <end position="62"/>
    </location>
</feature>
<accession>A0A518I2M9</accession>
<evidence type="ECO:0000256" key="1">
    <source>
        <dbReference type="SAM" id="Phobius"/>
    </source>
</evidence>
<dbReference type="Proteomes" id="UP000319004">
    <property type="component" value="Chromosome"/>
</dbReference>
<dbReference type="RefSeq" id="WP_145391450.1">
    <property type="nucleotide sequence ID" value="NZ_CP037423.1"/>
</dbReference>
<sequence precursor="true">MTDPTATEPFLPKISLRWLIGLVTVCAVAMGVIEQAITTGQQWAVLTTVLIAALTLPFLMYVGSFSLASLFSTIGSAAVGPEQPLRVHVPTTEMPVAMADRNRRDGATS</sequence>
<dbReference type="GO" id="GO:0016740">
    <property type="term" value="F:transferase activity"/>
    <property type="evidence" value="ECO:0007669"/>
    <property type="project" value="UniProtKB-KW"/>
</dbReference>
<protein>
    <submittedName>
        <fullName evidence="2">MraY-like glycosyltransferase</fullName>
    </submittedName>
</protein>
<keyword evidence="1" id="KW-0812">Transmembrane</keyword>
<evidence type="ECO:0000313" key="3">
    <source>
        <dbReference type="Proteomes" id="UP000319004"/>
    </source>
</evidence>
<feature type="transmembrane region" description="Helical" evidence="1">
    <location>
        <begin position="18"/>
        <end position="37"/>
    </location>
</feature>
<keyword evidence="1" id="KW-1133">Transmembrane helix</keyword>
<dbReference type="AlphaFoldDB" id="A0A518I2M9"/>
<keyword evidence="2" id="KW-0808">Transferase</keyword>
<organism evidence="2 3">
    <name type="scientific">Stieleria neptunia</name>
    <dbReference type="NCBI Taxonomy" id="2527979"/>
    <lineage>
        <taxon>Bacteria</taxon>
        <taxon>Pseudomonadati</taxon>
        <taxon>Planctomycetota</taxon>
        <taxon>Planctomycetia</taxon>
        <taxon>Pirellulales</taxon>
        <taxon>Pirellulaceae</taxon>
        <taxon>Stieleria</taxon>
    </lineage>
</organism>
<dbReference type="OrthoDB" id="279290at2"/>
<reference evidence="2 3" key="1">
    <citation type="submission" date="2019-03" db="EMBL/GenBank/DDBJ databases">
        <title>Deep-cultivation of Planctomycetes and their phenomic and genomic characterization uncovers novel biology.</title>
        <authorList>
            <person name="Wiegand S."/>
            <person name="Jogler M."/>
            <person name="Boedeker C."/>
            <person name="Pinto D."/>
            <person name="Vollmers J."/>
            <person name="Rivas-Marin E."/>
            <person name="Kohn T."/>
            <person name="Peeters S.H."/>
            <person name="Heuer A."/>
            <person name="Rast P."/>
            <person name="Oberbeckmann S."/>
            <person name="Bunk B."/>
            <person name="Jeske O."/>
            <person name="Meyerdierks A."/>
            <person name="Storesund J.E."/>
            <person name="Kallscheuer N."/>
            <person name="Luecker S."/>
            <person name="Lage O.M."/>
            <person name="Pohl T."/>
            <person name="Merkel B.J."/>
            <person name="Hornburger P."/>
            <person name="Mueller R.-W."/>
            <person name="Bruemmer F."/>
            <person name="Labrenz M."/>
            <person name="Spormann A.M."/>
            <person name="Op den Camp H."/>
            <person name="Overmann J."/>
            <person name="Amann R."/>
            <person name="Jetten M.S.M."/>
            <person name="Mascher T."/>
            <person name="Medema M.H."/>
            <person name="Devos D.P."/>
            <person name="Kaster A.-K."/>
            <person name="Ovreas L."/>
            <person name="Rohde M."/>
            <person name="Galperin M.Y."/>
            <person name="Jogler C."/>
        </authorList>
    </citation>
    <scope>NUCLEOTIDE SEQUENCE [LARGE SCALE GENOMIC DNA]</scope>
    <source>
        <strain evidence="2 3">Enr13</strain>
    </source>
</reference>
<dbReference type="EMBL" id="CP037423">
    <property type="protein sequence ID" value="QDV47365.1"/>
    <property type="molecule type" value="Genomic_DNA"/>
</dbReference>
<name>A0A518I2M9_9BACT</name>
<proteinExistence type="predicted"/>
<keyword evidence="1" id="KW-0472">Membrane</keyword>